<protein>
    <submittedName>
        <fullName evidence="8">Uncharacterized protein</fullName>
    </submittedName>
</protein>
<dbReference type="InterPro" id="IPR009057">
    <property type="entry name" value="Homeodomain-like_sf"/>
</dbReference>
<dbReference type="PROSITE" id="PS51294">
    <property type="entry name" value="HTH_MYB"/>
    <property type="match status" value="2"/>
</dbReference>
<dbReference type="FunFam" id="1.10.10.60:FF:000001">
    <property type="entry name" value="MYB-related transcription factor"/>
    <property type="match status" value="1"/>
</dbReference>
<keyword evidence="9" id="KW-1185">Reference proteome</keyword>
<dbReference type="SUPFAM" id="SSF46689">
    <property type="entry name" value="Homeodomain-like"/>
    <property type="match status" value="1"/>
</dbReference>
<accession>A0AAV6XW68</accession>
<evidence type="ECO:0000313" key="8">
    <source>
        <dbReference type="EMBL" id="KAG8386954.1"/>
    </source>
</evidence>
<comment type="caution">
    <text evidence="8">The sequence shown here is derived from an EMBL/GenBank/DDBJ whole genome shotgun (WGS) entry which is preliminary data.</text>
</comment>
<dbReference type="InterPro" id="IPR015495">
    <property type="entry name" value="Myb_TF_plants"/>
</dbReference>
<evidence type="ECO:0000259" key="6">
    <source>
        <dbReference type="PROSITE" id="PS50090"/>
    </source>
</evidence>
<organism evidence="8 9">
    <name type="scientific">Buddleja alternifolia</name>
    <dbReference type="NCBI Taxonomy" id="168488"/>
    <lineage>
        <taxon>Eukaryota</taxon>
        <taxon>Viridiplantae</taxon>
        <taxon>Streptophyta</taxon>
        <taxon>Embryophyta</taxon>
        <taxon>Tracheophyta</taxon>
        <taxon>Spermatophyta</taxon>
        <taxon>Magnoliopsida</taxon>
        <taxon>eudicotyledons</taxon>
        <taxon>Gunneridae</taxon>
        <taxon>Pentapetalae</taxon>
        <taxon>asterids</taxon>
        <taxon>lamiids</taxon>
        <taxon>Lamiales</taxon>
        <taxon>Scrophulariaceae</taxon>
        <taxon>Buddlejeae</taxon>
        <taxon>Buddleja</taxon>
    </lineage>
</organism>
<comment type="subcellular location">
    <subcellularLocation>
        <location evidence="1">Nucleus</location>
    </subcellularLocation>
</comment>
<dbReference type="GO" id="GO:0003677">
    <property type="term" value="F:DNA binding"/>
    <property type="evidence" value="ECO:0007669"/>
    <property type="project" value="UniProtKB-KW"/>
</dbReference>
<dbReference type="SMART" id="SM00717">
    <property type="entry name" value="SANT"/>
    <property type="match status" value="2"/>
</dbReference>
<comment type="function">
    <text evidence="5">Transcription factor.</text>
</comment>
<dbReference type="Gene3D" id="1.10.10.60">
    <property type="entry name" value="Homeodomain-like"/>
    <property type="match status" value="2"/>
</dbReference>
<evidence type="ECO:0000256" key="3">
    <source>
        <dbReference type="ARBA" id="ARBA00023125"/>
    </source>
</evidence>
<feature type="domain" description="HTH myb-type" evidence="7">
    <location>
        <begin position="62"/>
        <end position="116"/>
    </location>
</feature>
<evidence type="ECO:0000256" key="1">
    <source>
        <dbReference type="ARBA" id="ARBA00004123"/>
    </source>
</evidence>
<evidence type="ECO:0000313" key="9">
    <source>
        <dbReference type="Proteomes" id="UP000826271"/>
    </source>
</evidence>
<dbReference type="EMBL" id="WHWC01000003">
    <property type="protein sequence ID" value="KAG8386954.1"/>
    <property type="molecule type" value="Genomic_DNA"/>
</dbReference>
<feature type="domain" description="HTH myb-type" evidence="7">
    <location>
        <begin position="9"/>
        <end position="61"/>
    </location>
</feature>
<dbReference type="PANTHER" id="PTHR10641">
    <property type="entry name" value="MYB FAMILY TRANSCRIPTION FACTOR"/>
    <property type="match status" value="1"/>
</dbReference>
<dbReference type="InterPro" id="IPR001005">
    <property type="entry name" value="SANT/Myb"/>
</dbReference>
<dbReference type="PROSITE" id="PS50090">
    <property type="entry name" value="MYB_LIKE"/>
    <property type="match status" value="2"/>
</dbReference>
<name>A0AAV6XW68_9LAMI</name>
<evidence type="ECO:0000256" key="5">
    <source>
        <dbReference type="ARBA" id="ARBA00057804"/>
    </source>
</evidence>
<gene>
    <name evidence="8" type="ORF">BUALT_Bualt03G0202400</name>
</gene>
<feature type="domain" description="Myb-like" evidence="6">
    <location>
        <begin position="62"/>
        <end position="112"/>
    </location>
</feature>
<dbReference type="AlphaFoldDB" id="A0AAV6XW68"/>
<dbReference type="Pfam" id="PF00249">
    <property type="entry name" value="Myb_DNA-binding"/>
    <property type="match status" value="2"/>
</dbReference>
<keyword evidence="2" id="KW-0677">Repeat</keyword>
<dbReference type="CDD" id="cd00167">
    <property type="entry name" value="SANT"/>
    <property type="match status" value="2"/>
</dbReference>
<dbReference type="PANTHER" id="PTHR10641:SF1377">
    <property type="entry name" value="MYB-RELATED PROTEIN MYB4-LIKE"/>
    <property type="match status" value="1"/>
</dbReference>
<keyword evidence="3" id="KW-0238">DNA-binding</keyword>
<feature type="domain" description="Myb-like" evidence="6">
    <location>
        <begin position="9"/>
        <end position="61"/>
    </location>
</feature>
<keyword evidence="4" id="KW-0539">Nucleus</keyword>
<proteinExistence type="predicted"/>
<dbReference type="Proteomes" id="UP000826271">
    <property type="component" value="Unassembled WGS sequence"/>
</dbReference>
<dbReference type="InterPro" id="IPR017930">
    <property type="entry name" value="Myb_dom"/>
</dbReference>
<evidence type="ECO:0000256" key="4">
    <source>
        <dbReference type="ARBA" id="ARBA00023242"/>
    </source>
</evidence>
<evidence type="ECO:0000259" key="7">
    <source>
        <dbReference type="PROSITE" id="PS51294"/>
    </source>
</evidence>
<sequence length="302" mass="34335">MVRPPSYDSNGIKKGAWSEEEDNKLRAYIMRYGHWNWRLLPKYAGLARCGKSCRLRWVNYLKPGVKKGNFTKHEKDLIVELHAQLGNKWSAIAAKLPGRTDNDIKNYWHAHIDKRGKQDAATVIGSHTIYEANSMDTHQLCLKEEKPFENITFPEKNLNELASLDAVTNVQDSALSFDAESSDSINATPQGDFWPDSFLGYPVDDNQTDYFPPVLSEEVFFYPEYDYSDLSNSDSSNLGDLSTISSDHDYVAEPVHGDFWSEPFVLCTSNSQIENCYNVCPEDVGGLYDHCLPYSDRGMYLL</sequence>
<reference evidence="8" key="1">
    <citation type="submission" date="2019-10" db="EMBL/GenBank/DDBJ databases">
        <authorList>
            <person name="Zhang R."/>
            <person name="Pan Y."/>
            <person name="Wang J."/>
            <person name="Ma R."/>
            <person name="Yu S."/>
        </authorList>
    </citation>
    <scope>NUCLEOTIDE SEQUENCE</scope>
    <source>
        <strain evidence="8">LA-IB0</strain>
        <tissue evidence="8">Leaf</tissue>
    </source>
</reference>
<dbReference type="GO" id="GO:0005634">
    <property type="term" value="C:nucleus"/>
    <property type="evidence" value="ECO:0007669"/>
    <property type="project" value="UniProtKB-SubCell"/>
</dbReference>
<evidence type="ECO:0000256" key="2">
    <source>
        <dbReference type="ARBA" id="ARBA00022737"/>
    </source>
</evidence>